<dbReference type="RefSeq" id="WP_331790254.1">
    <property type="nucleotide sequence ID" value="NZ_JAVFKM010000049.1"/>
</dbReference>
<evidence type="ECO:0000313" key="3">
    <source>
        <dbReference type="Proteomes" id="UP001348265"/>
    </source>
</evidence>
<organism evidence="2 3">
    <name type="scientific">Streptomyces chrestomyceticus</name>
    <dbReference type="NCBI Taxonomy" id="68185"/>
    <lineage>
        <taxon>Bacteria</taxon>
        <taxon>Bacillati</taxon>
        <taxon>Actinomycetota</taxon>
        <taxon>Actinomycetes</taxon>
        <taxon>Kitasatosporales</taxon>
        <taxon>Streptomycetaceae</taxon>
        <taxon>Streptomyces</taxon>
    </lineage>
</organism>
<gene>
    <name evidence="2" type="ORF">RB636_40880</name>
</gene>
<comment type="caution">
    <text evidence="2">The sequence shown here is derived from an EMBL/GenBank/DDBJ whole genome shotgun (WGS) entry which is preliminary data.</text>
</comment>
<keyword evidence="3" id="KW-1185">Reference proteome</keyword>
<evidence type="ECO:0000313" key="2">
    <source>
        <dbReference type="EMBL" id="MEF3119506.1"/>
    </source>
</evidence>
<reference evidence="2 3" key="1">
    <citation type="submission" date="2023-08" db="EMBL/GenBank/DDBJ databases">
        <authorList>
            <person name="Sharma P."/>
            <person name="Verma V."/>
            <person name="Mohan M.K."/>
            <person name="Dubey A.K."/>
        </authorList>
    </citation>
    <scope>NUCLEOTIDE SEQUENCE [LARGE SCALE GENOMIC DNA]</scope>
    <source>
        <strain evidence="2 3">ADP4</strain>
    </source>
</reference>
<protein>
    <submittedName>
        <fullName evidence="2">Uncharacterized protein</fullName>
    </submittedName>
</protein>
<evidence type="ECO:0000256" key="1">
    <source>
        <dbReference type="SAM" id="MobiDB-lite"/>
    </source>
</evidence>
<accession>A0ABU7X6W3</accession>
<dbReference type="Proteomes" id="UP001348265">
    <property type="component" value="Unassembled WGS sequence"/>
</dbReference>
<feature type="compositionally biased region" description="Basic and acidic residues" evidence="1">
    <location>
        <begin position="132"/>
        <end position="142"/>
    </location>
</feature>
<sequence length="158" mass="17601">MTYSRGYTVEGRGAWSRWTCEREGGGQTGTTRGDQHDDLAAVHAARHQQEAHHEALVNDAVAVLTDAREVLRLLPTVVTDVDTQTYRGEACVTPEAATDALSAWRYQLTALLPEPADRDERARWQFARDHGRSAACQHDHRQPVPTLDLETGRSTTVR</sequence>
<dbReference type="EMBL" id="JAVFKM010000049">
    <property type="protein sequence ID" value="MEF3119506.1"/>
    <property type="molecule type" value="Genomic_DNA"/>
</dbReference>
<proteinExistence type="predicted"/>
<name>A0ABU7X6W3_9ACTN</name>
<feature type="region of interest" description="Disordered" evidence="1">
    <location>
        <begin position="132"/>
        <end position="158"/>
    </location>
</feature>